<feature type="signal peptide" evidence="1">
    <location>
        <begin position="1"/>
        <end position="20"/>
    </location>
</feature>
<evidence type="ECO:0000313" key="2">
    <source>
        <dbReference type="EMBL" id="KAK0404395.1"/>
    </source>
</evidence>
<evidence type="ECO:0000256" key="1">
    <source>
        <dbReference type="SAM" id="SignalP"/>
    </source>
</evidence>
<dbReference type="Proteomes" id="UP001175271">
    <property type="component" value="Unassembled WGS sequence"/>
</dbReference>
<proteinExistence type="predicted"/>
<reference evidence="2" key="1">
    <citation type="submission" date="2023-06" db="EMBL/GenBank/DDBJ databases">
        <title>Genomic analysis of the entomopathogenic nematode Steinernema hermaphroditum.</title>
        <authorList>
            <person name="Schwarz E.M."/>
            <person name="Heppert J.K."/>
            <person name="Baniya A."/>
            <person name="Schwartz H.T."/>
            <person name="Tan C.-H."/>
            <person name="Antoshechkin I."/>
            <person name="Sternberg P.W."/>
            <person name="Goodrich-Blair H."/>
            <person name="Dillman A.R."/>
        </authorList>
    </citation>
    <scope>NUCLEOTIDE SEQUENCE</scope>
    <source>
        <strain evidence="2">PS9179</strain>
        <tissue evidence="2">Whole animal</tissue>
    </source>
</reference>
<organism evidence="2 3">
    <name type="scientific">Steinernema hermaphroditum</name>
    <dbReference type="NCBI Taxonomy" id="289476"/>
    <lineage>
        <taxon>Eukaryota</taxon>
        <taxon>Metazoa</taxon>
        <taxon>Ecdysozoa</taxon>
        <taxon>Nematoda</taxon>
        <taxon>Chromadorea</taxon>
        <taxon>Rhabditida</taxon>
        <taxon>Tylenchina</taxon>
        <taxon>Panagrolaimomorpha</taxon>
        <taxon>Strongyloidoidea</taxon>
        <taxon>Steinernematidae</taxon>
        <taxon>Steinernema</taxon>
    </lineage>
</organism>
<protein>
    <submittedName>
        <fullName evidence="2">Uncharacterized protein</fullName>
    </submittedName>
</protein>
<evidence type="ECO:0000313" key="3">
    <source>
        <dbReference type="Proteomes" id="UP001175271"/>
    </source>
</evidence>
<feature type="chain" id="PRO_5041355793" evidence="1">
    <location>
        <begin position="21"/>
        <end position="258"/>
    </location>
</feature>
<sequence>MLCALLLLVVCVLGLLPSDAAKCSANEICSTSHAHVCLNGTCVSACFIGGMRECQCDLEEDNYCYLCCGNERNACRPAHQHNILRTNGERWERETCARCRMNSMELEGLPCDDRDPQRLCLQGKCSNSVCSTKRQGEFCDRKMEKVCVEDVCENPCARFSPHLLPCECSEIDPNTGFASDDRCQLCCYDFSVKPASQRCQNAFRKYQIATSKNRPIWREGLDCVGGKKCNRYGICAAPGLLPSSLALGAPLLVTLLGL</sequence>
<gene>
    <name evidence="2" type="ORF">QR680_017437</name>
</gene>
<comment type="caution">
    <text evidence="2">The sequence shown here is derived from an EMBL/GenBank/DDBJ whole genome shotgun (WGS) entry which is preliminary data.</text>
</comment>
<dbReference type="AlphaFoldDB" id="A0AA39HEJ0"/>
<keyword evidence="3" id="KW-1185">Reference proteome</keyword>
<dbReference type="EMBL" id="JAUCMV010000004">
    <property type="protein sequence ID" value="KAK0404395.1"/>
    <property type="molecule type" value="Genomic_DNA"/>
</dbReference>
<keyword evidence="1" id="KW-0732">Signal</keyword>
<name>A0AA39HEJ0_9BILA</name>
<accession>A0AA39HEJ0</accession>